<dbReference type="InterPro" id="IPR010282">
    <property type="entry name" value="Uncharacterised_HutD/Ves"/>
</dbReference>
<dbReference type="Pfam" id="PF05962">
    <property type="entry name" value="HutD"/>
    <property type="match status" value="1"/>
</dbReference>
<gene>
    <name evidence="1" type="ORF">GL300_24685</name>
</gene>
<dbReference type="SUPFAM" id="SSF51182">
    <property type="entry name" value="RmlC-like cupins"/>
    <property type="match status" value="1"/>
</dbReference>
<dbReference type="InterPro" id="IPR011051">
    <property type="entry name" value="RmlC_Cupin_sf"/>
</dbReference>
<proteinExistence type="predicted"/>
<evidence type="ECO:0000313" key="2">
    <source>
        <dbReference type="Proteomes" id="UP000449846"/>
    </source>
</evidence>
<dbReference type="CDD" id="cd20293">
    <property type="entry name" value="cupin_HutD_N"/>
    <property type="match status" value="1"/>
</dbReference>
<dbReference type="PANTHER" id="PTHR37943:SF1">
    <property type="entry name" value="PROTEIN VES"/>
    <property type="match status" value="1"/>
</dbReference>
<keyword evidence="2" id="KW-1185">Reference proteome</keyword>
<accession>A0A844HV88</accession>
<comment type="caution">
    <text evidence="1">The sequence shown here is derived from an EMBL/GenBank/DDBJ whole genome shotgun (WGS) entry which is preliminary data.</text>
</comment>
<protein>
    <submittedName>
        <fullName evidence="1">HutD family protein</fullName>
    </submittedName>
</protein>
<dbReference type="EMBL" id="WMIG01000033">
    <property type="protein sequence ID" value="MTH62384.1"/>
    <property type="molecule type" value="Genomic_DNA"/>
</dbReference>
<evidence type="ECO:0000313" key="1">
    <source>
        <dbReference type="EMBL" id="MTH62384.1"/>
    </source>
</evidence>
<organism evidence="1 2">
    <name type="scientific">Paracoccus litorisediminis</name>
    <dbReference type="NCBI Taxonomy" id="2006130"/>
    <lineage>
        <taxon>Bacteria</taxon>
        <taxon>Pseudomonadati</taxon>
        <taxon>Pseudomonadota</taxon>
        <taxon>Alphaproteobacteria</taxon>
        <taxon>Rhodobacterales</taxon>
        <taxon>Paracoccaceae</taxon>
        <taxon>Paracoccus</taxon>
    </lineage>
</organism>
<sequence>MRVLRASDHRRMPWKNGRGETVEIAVFPEAAGLDDFQWRVSMAGVTEDGEFSIFPGIDRTLAVLSGEGIELHVAGRGPQRLTRDYDPLAFPADAPTAARLVQGPITDLNVMTRRGQYSHRLARDAGPCDLRLILATAPLTLSLAGQVHALGPLDVLYCDGPEAALPPGPVTNAWLIEISRAT</sequence>
<reference evidence="1 2" key="1">
    <citation type="submission" date="2019-11" db="EMBL/GenBank/DDBJ databases">
        <authorList>
            <person name="Dong K."/>
        </authorList>
    </citation>
    <scope>NUCLEOTIDE SEQUENCE [LARGE SCALE GENOMIC DNA]</scope>
    <source>
        <strain evidence="1 2">NBRC 112902</strain>
    </source>
</reference>
<dbReference type="Gene3D" id="2.60.120.10">
    <property type="entry name" value="Jelly Rolls"/>
    <property type="match status" value="1"/>
</dbReference>
<name>A0A844HV88_9RHOB</name>
<dbReference type="InterPro" id="IPR014710">
    <property type="entry name" value="RmlC-like_jellyroll"/>
</dbReference>
<dbReference type="AlphaFoldDB" id="A0A844HV88"/>
<dbReference type="PANTHER" id="PTHR37943">
    <property type="entry name" value="PROTEIN VES"/>
    <property type="match status" value="1"/>
</dbReference>
<dbReference type="Proteomes" id="UP000449846">
    <property type="component" value="Unassembled WGS sequence"/>
</dbReference>